<protein>
    <submittedName>
        <fullName evidence="5">14412_t:CDS:1</fullName>
    </submittedName>
</protein>
<keyword evidence="6" id="KW-1185">Reference proteome</keyword>
<gene>
    <name evidence="5" type="ORF">GMARGA_LOCUS13753</name>
</gene>
<feature type="domain" description="Crinkler effector protein N-terminal" evidence="4">
    <location>
        <begin position="11"/>
        <end position="111"/>
    </location>
</feature>
<dbReference type="Proteomes" id="UP000789901">
    <property type="component" value="Unassembled WGS sequence"/>
</dbReference>
<dbReference type="Pfam" id="PF20147">
    <property type="entry name" value="Crinkler"/>
    <property type="match status" value="1"/>
</dbReference>
<evidence type="ECO:0000313" key="5">
    <source>
        <dbReference type="EMBL" id="CAG8723858.1"/>
    </source>
</evidence>
<evidence type="ECO:0000256" key="1">
    <source>
        <dbReference type="ARBA" id="ARBA00004340"/>
    </source>
</evidence>
<comment type="caution">
    <text evidence="5">The sequence shown here is derived from an EMBL/GenBank/DDBJ whole genome shotgun (WGS) entry which is preliminary data.</text>
</comment>
<evidence type="ECO:0000313" key="6">
    <source>
        <dbReference type="Proteomes" id="UP000789901"/>
    </source>
</evidence>
<dbReference type="EMBL" id="CAJVQB010008848">
    <property type="protein sequence ID" value="CAG8723858.1"/>
    <property type="molecule type" value="Genomic_DNA"/>
</dbReference>
<dbReference type="InterPro" id="IPR027417">
    <property type="entry name" value="P-loop_NTPase"/>
</dbReference>
<comment type="subcellular location">
    <subcellularLocation>
        <location evidence="1">Host cell</location>
    </subcellularLocation>
    <subcellularLocation>
        <location evidence="2">Secreted</location>
    </subcellularLocation>
</comment>
<name>A0ABN7V427_GIGMA</name>
<proteinExistence type="predicted"/>
<keyword evidence="3" id="KW-0964">Secreted</keyword>
<evidence type="ECO:0000259" key="4">
    <source>
        <dbReference type="Pfam" id="PF20147"/>
    </source>
</evidence>
<dbReference type="SUPFAM" id="SSF52540">
    <property type="entry name" value="P-loop containing nucleoside triphosphate hydrolases"/>
    <property type="match status" value="1"/>
</dbReference>
<accession>A0ABN7V427</accession>
<reference evidence="5 6" key="1">
    <citation type="submission" date="2021-06" db="EMBL/GenBank/DDBJ databases">
        <authorList>
            <person name="Kallberg Y."/>
            <person name="Tangrot J."/>
            <person name="Rosling A."/>
        </authorList>
    </citation>
    <scope>NUCLEOTIDE SEQUENCE [LARGE SCALE GENOMIC DNA]</scope>
    <source>
        <strain evidence="5 6">120-4 pot B 10/14</strain>
    </source>
</reference>
<organism evidence="5 6">
    <name type="scientific">Gigaspora margarita</name>
    <dbReference type="NCBI Taxonomy" id="4874"/>
    <lineage>
        <taxon>Eukaryota</taxon>
        <taxon>Fungi</taxon>
        <taxon>Fungi incertae sedis</taxon>
        <taxon>Mucoromycota</taxon>
        <taxon>Glomeromycotina</taxon>
        <taxon>Glomeromycetes</taxon>
        <taxon>Diversisporales</taxon>
        <taxon>Gigasporaceae</taxon>
        <taxon>Gigaspora</taxon>
    </lineage>
</organism>
<sequence>MDSENLNQCQIFCLVLGDAVHKSFPIDIDKGATIGHLKQLIKTAKDSVYNNVDANDIELWCVNIPINMENADVKIYEENIREYGGMGLLPNAVVGTFACDNNNSNIRIIVKPPPITTGIGRKLEGISRLEGLGGTSVEGKEYGKGYEGLDLDNIDGICQRKETINRLLSDLFEKRIILVRSPPMAGKTSLAQLLEYNILHSDEFNNGSRCVFRISLMWMIKRGMEWTFAEGFKMLMKMEWGEFIELCRYSKFETILIIDEVQLIYKPQNEREPRYGGSVFWDTLKEVNQYLSNLCIVAFASYGHYGAYTSYGGHSVMDISPPSILSKDNTWDVPFLRNYVREITAFHPGLVAFTMDEIHRRFVKRSSELEFGDIFAYLKSYEFYSHLKGMRATPQITDMSDDEKSIVDKVLFKKSLEVHITSIPHNSRIIKTNVLVDIGKKENRSILNFPAPLLRATYLQDRFGYVVRSTSPPKAFEDFIKSVFAKMNPKLLQNSKGKGKDGRLFERVWQMEFYRASLQVLPDDIYPSVDVGKVFRSKGYVDFYINDQRNWAIELLRDGIKLNEHRERFHEAGVYSPILKHTKRWAIIDIRNSKMKAPEPEKRELNDIYVLCSETFESVQLLYPNGTKEDVRLLGEENLLGHDISEYLDDSMEIN</sequence>
<evidence type="ECO:0000256" key="3">
    <source>
        <dbReference type="ARBA" id="ARBA00022525"/>
    </source>
</evidence>
<dbReference type="InterPro" id="IPR045379">
    <property type="entry name" value="Crinkler_N"/>
</dbReference>
<evidence type="ECO:0000256" key="2">
    <source>
        <dbReference type="ARBA" id="ARBA00004613"/>
    </source>
</evidence>